<keyword evidence="3" id="KW-1185">Reference proteome</keyword>
<dbReference type="GO" id="GO:0004623">
    <property type="term" value="F:phospholipase A2 activity"/>
    <property type="evidence" value="ECO:0007669"/>
    <property type="project" value="InterPro"/>
</dbReference>
<gene>
    <name evidence="2" type="ORF">GCM10007894_03530</name>
</gene>
<evidence type="ECO:0000313" key="2">
    <source>
        <dbReference type="EMBL" id="GLS82376.1"/>
    </source>
</evidence>
<evidence type="ECO:0000313" key="3">
    <source>
        <dbReference type="Proteomes" id="UP001157439"/>
    </source>
</evidence>
<sequence length="314" mass="35280">MLKKIIPLAVLLSFSNLSVATVHLCPVSTKVTNGCSFDDIGENYGEFVESIAEVIASPYSGDFTPSCNAHDICYQTVGKTQQACDHEFRENLYDECGIDPLCKVYADTFVEAVQANGIDHYNYGVNTAISIAGHAESNIAVESCVTTPKYTDRYNPDMINYVKNEFNSRVGRNPTTAEEFDLLNLYSLNEIDSDDDYTNWTNSVVSHIQNNYLNTSGPEAIYYKQSETFRGYTQAFILHSDLSKGQPVNYKWHMAHNHQEEFDSDYRKTTPPAGGMMYINGYLRVDNNDGKDYIVIDESFYVNSCTSTPCDIEP</sequence>
<accession>A0AA37TV26</accession>
<name>A0AA37TV26_9GAMM</name>
<comment type="caution">
    <text evidence="2">The sequence shown here is derived from an EMBL/GenBank/DDBJ whole genome shotgun (WGS) entry which is preliminary data.</text>
</comment>
<proteinExistence type="predicted"/>
<organism evidence="2 3">
    <name type="scientific">Paraferrimonas haliotis</name>
    <dbReference type="NCBI Taxonomy" id="2013866"/>
    <lineage>
        <taxon>Bacteria</taxon>
        <taxon>Pseudomonadati</taxon>
        <taxon>Pseudomonadota</taxon>
        <taxon>Gammaproteobacteria</taxon>
        <taxon>Alteromonadales</taxon>
        <taxon>Ferrimonadaceae</taxon>
        <taxon>Paraferrimonas</taxon>
    </lineage>
</organism>
<keyword evidence="1" id="KW-0732">Signal</keyword>
<dbReference type="InterPro" id="IPR036444">
    <property type="entry name" value="PLipase_A2_dom_sf"/>
</dbReference>
<feature type="signal peptide" evidence="1">
    <location>
        <begin position="1"/>
        <end position="20"/>
    </location>
</feature>
<dbReference type="GO" id="GO:0050482">
    <property type="term" value="P:arachidonate secretion"/>
    <property type="evidence" value="ECO:0007669"/>
    <property type="project" value="InterPro"/>
</dbReference>
<dbReference type="GO" id="GO:0006644">
    <property type="term" value="P:phospholipid metabolic process"/>
    <property type="evidence" value="ECO:0007669"/>
    <property type="project" value="InterPro"/>
</dbReference>
<dbReference type="Gene3D" id="1.20.90.10">
    <property type="entry name" value="Phospholipase A2 domain"/>
    <property type="match status" value="1"/>
</dbReference>
<dbReference type="RefSeq" id="WP_095497928.1">
    <property type="nucleotide sequence ID" value="NZ_BSPO01000001.1"/>
</dbReference>
<dbReference type="EMBL" id="BSPO01000001">
    <property type="protein sequence ID" value="GLS82376.1"/>
    <property type="molecule type" value="Genomic_DNA"/>
</dbReference>
<dbReference type="SUPFAM" id="SSF48619">
    <property type="entry name" value="Phospholipase A2, PLA2"/>
    <property type="match status" value="1"/>
</dbReference>
<protein>
    <submittedName>
        <fullName evidence="2">Uncharacterized protein</fullName>
    </submittedName>
</protein>
<evidence type="ECO:0000256" key="1">
    <source>
        <dbReference type="SAM" id="SignalP"/>
    </source>
</evidence>
<feature type="chain" id="PRO_5041299920" evidence="1">
    <location>
        <begin position="21"/>
        <end position="314"/>
    </location>
</feature>
<dbReference type="Proteomes" id="UP001157439">
    <property type="component" value="Unassembled WGS sequence"/>
</dbReference>
<dbReference type="AlphaFoldDB" id="A0AA37TV26"/>
<reference evidence="2 3" key="1">
    <citation type="journal article" date="2014" name="Int. J. Syst. Evol. Microbiol.">
        <title>Complete genome sequence of Corynebacterium casei LMG S-19264T (=DSM 44701T), isolated from a smear-ripened cheese.</title>
        <authorList>
            <consortium name="US DOE Joint Genome Institute (JGI-PGF)"/>
            <person name="Walter F."/>
            <person name="Albersmeier A."/>
            <person name="Kalinowski J."/>
            <person name="Ruckert C."/>
        </authorList>
    </citation>
    <scope>NUCLEOTIDE SEQUENCE [LARGE SCALE GENOMIC DNA]</scope>
    <source>
        <strain evidence="2 3">NBRC 112785</strain>
    </source>
</reference>